<keyword evidence="2 9" id="KW-0547">Nucleotide-binding</keyword>
<dbReference type="InterPro" id="IPR011112">
    <property type="entry name" value="Rho-like_N"/>
</dbReference>
<comment type="similarity">
    <text evidence="9 11">Belongs to the Rho family.</text>
</comment>
<dbReference type="InterPro" id="IPR012340">
    <property type="entry name" value="NA-bd_OB-fold"/>
</dbReference>
<keyword evidence="1 9" id="KW-0806">Transcription termination</keyword>
<organism evidence="14 15">
    <name type="scientific">Cryobacterium shii</name>
    <dbReference type="NCBI Taxonomy" id="1259235"/>
    <lineage>
        <taxon>Bacteria</taxon>
        <taxon>Bacillati</taxon>
        <taxon>Actinomycetota</taxon>
        <taxon>Actinomycetes</taxon>
        <taxon>Micrococcales</taxon>
        <taxon>Microbacteriaceae</taxon>
        <taxon>Cryobacterium</taxon>
    </lineage>
</organism>
<feature type="compositionally biased region" description="Low complexity" evidence="12">
    <location>
        <begin position="344"/>
        <end position="360"/>
    </location>
</feature>
<gene>
    <name evidence="9" type="primary">rho</name>
    <name evidence="14" type="ORF">E3O49_14345</name>
</gene>
<sequence length="852" mass="91372">MTDVNLRTLGTDSSRLSTLRVAELQALALELGIPGASKLRKGELVDAITAEQARNTPAAEFAPDAPVISGPPVSSDSAGAAGDFAAPAADAAVATAPRKRVSRRATTATAAPAVAHVNADGDLGIGIIVADSTTKRRTTAPTTYAGPSADSVTTEPTTPAAEKPVRQARKRATSVTVKAAAAAEAATETGAAESAAPETAAVATGTVETAAFQPEAAVEAAPETAAEAPAEAETATGSGRSRRSSSRGGARNGTARNAIDARSSIDARNTADELAAEAPNVIEQTTPAEPAEVEKAEATEQVEETEQAEQPRQGRNRNRSRGGDRNQGADRSQGGAERGEDTGRQQNQRQAGNRQQNQDNQADRGQERQAQGQDRQGQDRQDRQGQGQGQDRQGQDRQDRQGQDRQGQDRQGQDRQGQDRQGQDRNVGQDRNGPDDDLNSRSNRNRFRDRKRRGVTTGDDFEPELNDDDVLIPVAGILDVLDNYAFVRTSGYLPGASDVYVSLGQVKKYNLRKGDAVVGAIRQPHEGDQSGRQKYNAIVKVDSINGLTVEEAANRVEFQKLTPLYPQERLRLETEPGKLTQRIIDLVAPIGKGQRGLIVAPPKAGKTIVMQQIANAIATNNPEVHLMVVLVDERPEEVTDMQRTVKGEVIASTFDRPAEDHTTVAELAIERAKRLVELGHDVVVLLDSITRLGRAYNLTAPPSGRILSGGVDASALYPPKRFFGAARNIENGGSLTILASALVETGSKMDEVIFEEFKGTGNMELRLSRQLADKRIFPAVDVNASGTRREEMLMSTDEVKITWKLRRALAGLEQQQALEVILGRLKETTSNVEFLMQVQKSMPTLGGSDKDH</sequence>
<feature type="compositionally biased region" description="Low complexity" evidence="12">
    <location>
        <begin position="153"/>
        <end position="162"/>
    </location>
</feature>
<dbReference type="GO" id="GO:0003723">
    <property type="term" value="F:RNA binding"/>
    <property type="evidence" value="ECO:0007669"/>
    <property type="project" value="UniProtKB-UniRule"/>
</dbReference>
<comment type="caution">
    <text evidence="14">The sequence shown here is derived from an EMBL/GenBank/DDBJ whole genome shotgun (WGS) entry which is preliminary data.</text>
</comment>
<feature type="region of interest" description="Disordered" evidence="12">
    <location>
        <begin position="135"/>
        <end position="172"/>
    </location>
</feature>
<dbReference type="InterPro" id="IPR004665">
    <property type="entry name" value="Term_rho"/>
</dbReference>
<protein>
    <recommendedName>
        <fullName evidence="9 10">Transcription termination factor Rho</fullName>
        <ecNumber evidence="9 10">3.6.4.-</ecNumber>
    </recommendedName>
    <alternativeName>
        <fullName evidence="9">ATP-dependent helicase Rho</fullName>
    </alternativeName>
</protein>
<feature type="compositionally biased region" description="Basic residues" evidence="12">
    <location>
        <begin position="443"/>
        <end position="454"/>
    </location>
</feature>
<feature type="compositionally biased region" description="Low complexity" evidence="12">
    <location>
        <begin position="215"/>
        <end position="239"/>
    </location>
</feature>
<evidence type="ECO:0000256" key="12">
    <source>
        <dbReference type="SAM" id="MobiDB-lite"/>
    </source>
</evidence>
<dbReference type="NCBIfam" id="NF006886">
    <property type="entry name" value="PRK09376.1"/>
    <property type="match status" value="1"/>
</dbReference>
<keyword evidence="7 9" id="KW-0805">Transcription regulation</keyword>
<evidence type="ECO:0000256" key="6">
    <source>
        <dbReference type="ARBA" id="ARBA00022884"/>
    </source>
</evidence>
<dbReference type="InterPro" id="IPR000194">
    <property type="entry name" value="ATPase_F1/V1/A1_a/bsu_nucl-bd"/>
</dbReference>
<dbReference type="CDD" id="cd01128">
    <property type="entry name" value="rho_factor_C"/>
    <property type="match status" value="1"/>
</dbReference>
<dbReference type="PROSITE" id="PS51856">
    <property type="entry name" value="RHO_RNA_BD"/>
    <property type="match status" value="1"/>
</dbReference>
<dbReference type="InterPro" id="IPR041703">
    <property type="entry name" value="Rho_factor_ATP-bd"/>
</dbReference>
<dbReference type="Gene3D" id="3.40.50.300">
    <property type="entry name" value="P-loop containing nucleotide triphosphate hydrolases"/>
    <property type="match status" value="1"/>
</dbReference>
<keyword evidence="4 9" id="KW-0347">Helicase</keyword>
<evidence type="ECO:0000259" key="13">
    <source>
        <dbReference type="PROSITE" id="PS51856"/>
    </source>
</evidence>
<dbReference type="InterPro" id="IPR027417">
    <property type="entry name" value="P-loop_NTPase"/>
</dbReference>
<dbReference type="Gene3D" id="2.40.50.140">
    <property type="entry name" value="Nucleic acid-binding proteins"/>
    <property type="match status" value="1"/>
</dbReference>
<dbReference type="Pfam" id="PF07497">
    <property type="entry name" value="Rho_RNA_bind"/>
    <property type="match status" value="1"/>
</dbReference>
<evidence type="ECO:0000256" key="9">
    <source>
        <dbReference type="HAMAP-Rule" id="MF_01884"/>
    </source>
</evidence>
<reference evidence="14 15" key="1">
    <citation type="submission" date="2019-03" db="EMBL/GenBank/DDBJ databases">
        <title>Genomics of glacier-inhabiting Cryobacterium strains.</title>
        <authorList>
            <person name="Liu Q."/>
            <person name="Xin Y.-H."/>
        </authorList>
    </citation>
    <scope>NUCLEOTIDE SEQUENCE [LARGE SCALE GENOMIC DNA]</scope>
    <source>
        <strain evidence="15">TMT1-22</strain>
    </source>
</reference>
<dbReference type="GO" id="GO:0005524">
    <property type="term" value="F:ATP binding"/>
    <property type="evidence" value="ECO:0007669"/>
    <property type="project" value="UniProtKB-UniRule"/>
</dbReference>
<keyword evidence="3 9" id="KW-0378">Hydrolase</keyword>
<evidence type="ECO:0000256" key="3">
    <source>
        <dbReference type="ARBA" id="ARBA00022801"/>
    </source>
</evidence>
<evidence type="ECO:0000256" key="1">
    <source>
        <dbReference type="ARBA" id="ARBA00022472"/>
    </source>
</evidence>
<evidence type="ECO:0000256" key="5">
    <source>
        <dbReference type="ARBA" id="ARBA00022840"/>
    </source>
</evidence>
<evidence type="ECO:0000313" key="14">
    <source>
        <dbReference type="EMBL" id="TFC42521.1"/>
    </source>
</evidence>
<feature type="region of interest" description="Disordered" evidence="12">
    <location>
        <begin position="56"/>
        <end position="78"/>
    </location>
</feature>
<dbReference type="SUPFAM" id="SSF68912">
    <property type="entry name" value="Rho N-terminal domain-like"/>
    <property type="match status" value="1"/>
</dbReference>
<feature type="binding site" evidence="9">
    <location>
        <begin position="591"/>
        <end position="596"/>
    </location>
    <ligand>
        <name>ATP</name>
        <dbReference type="ChEBI" id="CHEBI:30616"/>
    </ligand>
</feature>
<dbReference type="SUPFAM" id="SSF52540">
    <property type="entry name" value="P-loop containing nucleoside triphosphate hydrolases"/>
    <property type="match status" value="1"/>
</dbReference>
<dbReference type="Pfam" id="PF00006">
    <property type="entry name" value="ATP-synt_ab"/>
    <property type="match status" value="1"/>
</dbReference>
<feature type="region of interest" description="Disordered" evidence="12">
    <location>
        <begin position="215"/>
        <end position="466"/>
    </location>
</feature>
<evidence type="ECO:0000256" key="10">
    <source>
        <dbReference type="NCBIfam" id="TIGR00767"/>
    </source>
</evidence>
<dbReference type="EC" id="3.6.4.-" evidence="9 10"/>
<feature type="binding site" evidence="9">
    <location>
        <begin position="603"/>
        <end position="608"/>
    </location>
    <ligand>
        <name>ATP</name>
        <dbReference type="ChEBI" id="CHEBI:30616"/>
    </ligand>
</feature>
<dbReference type="InterPro" id="IPR011129">
    <property type="entry name" value="CSD"/>
</dbReference>
<keyword evidence="6 9" id="KW-0694">RNA-binding</keyword>
<comment type="subunit">
    <text evidence="9">Homohexamer. The homohexamer assembles into an open ring structure.</text>
</comment>
<evidence type="ECO:0000256" key="4">
    <source>
        <dbReference type="ARBA" id="ARBA00022806"/>
    </source>
</evidence>
<dbReference type="InterPro" id="IPR036269">
    <property type="entry name" value="Rho_N_sf"/>
</dbReference>
<dbReference type="HAMAP" id="MF_01884">
    <property type="entry name" value="Rho"/>
    <property type="match status" value="1"/>
</dbReference>
<feature type="binding site" evidence="9">
    <location>
        <position position="634"/>
    </location>
    <ligand>
        <name>ATP</name>
        <dbReference type="ChEBI" id="CHEBI:30616"/>
    </ligand>
</feature>
<accession>A0AAQ2HEH0</accession>
<dbReference type="Proteomes" id="UP000297403">
    <property type="component" value="Unassembled WGS sequence"/>
</dbReference>
<dbReference type="GO" id="GO:0008186">
    <property type="term" value="F:ATP-dependent activity, acting on RNA"/>
    <property type="evidence" value="ECO:0007669"/>
    <property type="project" value="UniProtKB-UniRule"/>
</dbReference>
<dbReference type="SMART" id="SM00357">
    <property type="entry name" value="CSP"/>
    <property type="match status" value="1"/>
</dbReference>
<feature type="domain" description="Rho RNA-BD" evidence="13">
    <location>
        <begin position="471"/>
        <end position="548"/>
    </location>
</feature>
<dbReference type="SUPFAM" id="SSF50249">
    <property type="entry name" value="Nucleic acid-binding proteins"/>
    <property type="match status" value="1"/>
</dbReference>
<comment type="function">
    <text evidence="9">Facilitates transcription termination by a mechanism that involves Rho binding to the nascent RNA, activation of Rho's RNA-dependent ATPase activity, and release of the mRNA from the DNA template.</text>
</comment>
<proteinExistence type="inferred from homology"/>
<name>A0AAQ2HEH0_9MICO</name>
<dbReference type="GO" id="GO:0006353">
    <property type="term" value="P:DNA-templated transcription termination"/>
    <property type="evidence" value="ECO:0007669"/>
    <property type="project" value="UniProtKB-UniRule"/>
</dbReference>
<dbReference type="SMART" id="SM00959">
    <property type="entry name" value="Rho_N"/>
    <property type="match status" value="1"/>
</dbReference>
<dbReference type="AlphaFoldDB" id="A0AAQ2HEH0"/>
<evidence type="ECO:0000313" key="15">
    <source>
        <dbReference type="Proteomes" id="UP000297403"/>
    </source>
</evidence>
<dbReference type="PANTHER" id="PTHR46425:SF1">
    <property type="entry name" value="TRANSCRIPTION TERMINATION FACTOR RHO"/>
    <property type="match status" value="1"/>
</dbReference>
<feature type="compositionally biased region" description="Basic and acidic residues" evidence="12">
    <location>
        <begin position="393"/>
        <end position="423"/>
    </location>
</feature>
<dbReference type="SMART" id="SM00382">
    <property type="entry name" value="AAA"/>
    <property type="match status" value="1"/>
</dbReference>
<feature type="compositionally biased region" description="Low complexity" evidence="12">
    <location>
        <begin position="246"/>
        <end position="258"/>
    </location>
</feature>
<evidence type="ECO:0000256" key="11">
    <source>
        <dbReference type="PROSITE-ProRule" id="PRU01203"/>
    </source>
</evidence>
<dbReference type="NCBIfam" id="TIGR00767">
    <property type="entry name" value="rho"/>
    <property type="match status" value="1"/>
</dbReference>
<dbReference type="InterPro" id="IPR003593">
    <property type="entry name" value="AAA+_ATPase"/>
</dbReference>
<dbReference type="Pfam" id="PF07498">
    <property type="entry name" value="Rho_N"/>
    <property type="match status" value="1"/>
</dbReference>
<evidence type="ECO:0000256" key="7">
    <source>
        <dbReference type="ARBA" id="ARBA00023015"/>
    </source>
</evidence>
<dbReference type="RefSeq" id="WP_134367647.1">
    <property type="nucleotide sequence ID" value="NZ_SOFY01000077.1"/>
</dbReference>
<evidence type="ECO:0000256" key="2">
    <source>
        <dbReference type="ARBA" id="ARBA00022741"/>
    </source>
</evidence>
<dbReference type="GO" id="GO:0004386">
    <property type="term" value="F:helicase activity"/>
    <property type="evidence" value="ECO:0007669"/>
    <property type="project" value="UniProtKB-UniRule"/>
</dbReference>
<keyword evidence="5 9" id="KW-0067">ATP-binding</keyword>
<dbReference type="GO" id="GO:0016787">
    <property type="term" value="F:hydrolase activity"/>
    <property type="evidence" value="ECO:0007669"/>
    <property type="project" value="UniProtKB-KW"/>
</dbReference>
<dbReference type="PANTHER" id="PTHR46425">
    <property type="entry name" value="TRANSCRIPTION TERMINATION FACTOR RHO"/>
    <property type="match status" value="1"/>
</dbReference>
<dbReference type="InterPro" id="IPR011113">
    <property type="entry name" value="Rho_RNA-bd"/>
</dbReference>
<dbReference type="EMBL" id="SOFY01000077">
    <property type="protein sequence ID" value="TFC42521.1"/>
    <property type="molecule type" value="Genomic_DNA"/>
</dbReference>
<evidence type="ECO:0000256" key="8">
    <source>
        <dbReference type="ARBA" id="ARBA00023163"/>
    </source>
</evidence>
<keyword evidence="15" id="KW-1185">Reference proteome</keyword>
<comment type="caution">
    <text evidence="9">Lacks conserved residue(s) required for the propagation of feature annotation.</text>
</comment>
<keyword evidence="8 9" id="KW-0804">Transcription</keyword>